<reference evidence="4" key="1">
    <citation type="submission" date="2019-08" db="EMBL/GenBank/DDBJ databases">
        <title>The genome of the North American firefly Photinus pyralis.</title>
        <authorList>
            <consortium name="Photinus pyralis genome working group"/>
            <person name="Fallon T.R."/>
            <person name="Sander Lower S.E."/>
            <person name="Weng J.-K."/>
        </authorList>
    </citation>
    <scope>NUCLEOTIDE SEQUENCE</scope>
    <source>
        <strain evidence="4">TRF0915ILg1</strain>
        <tissue evidence="4">Whole body</tissue>
    </source>
</reference>
<dbReference type="Proteomes" id="UP000801492">
    <property type="component" value="Unassembled WGS sequence"/>
</dbReference>
<keyword evidence="1" id="KW-0175">Coiled coil</keyword>
<organism evidence="4 5">
    <name type="scientific">Ignelater luminosus</name>
    <name type="common">Cucubano</name>
    <name type="synonym">Pyrophorus luminosus</name>
    <dbReference type="NCBI Taxonomy" id="2038154"/>
    <lineage>
        <taxon>Eukaryota</taxon>
        <taxon>Metazoa</taxon>
        <taxon>Ecdysozoa</taxon>
        <taxon>Arthropoda</taxon>
        <taxon>Hexapoda</taxon>
        <taxon>Insecta</taxon>
        <taxon>Pterygota</taxon>
        <taxon>Neoptera</taxon>
        <taxon>Endopterygota</taxon>
        <taxon>Coleoptera</taxon>
        <taxon>Polyphaga</taxon>
        <taxon>Elateriformia</taxon>
        <taxon>Elateroidea</taxon>
        <taxon>Elateridae</taxon>
        <taxon>Agrypninae</taxon>
        <taxon>Pyrophorini</taxon>
        <taxon>Ignelater</taxon>
    </lineage>
</organism>
<sequence>MNLVYQTRTAAWIETLPYANLSLEESMNEMFPSISPAQNNPENNADLVMDEDTENEYPESSSGDDSLKDPHFIPCTNQDLDSAKDGSIIKMGTQTIVNKSVEENSRFFKQKKNLYSSCKTYKNLGEEEKEAKKEELERHKKEIELSRQEKKTEINHNCSVQNKNKYLMSMYMYVVEKFDIEKITHKYLIAGHTKSEGEGMLKKNPIYVPKEFVDWKKVCGTMGKNFVINEMNERVMWGGIKIMEVRKEQQNKMYYKTSYEEEEYRVVHIR</sequence>
<evidence type="ECO:0000259" key="3">
    <source>
        <dbReference type="Pfam" id="PF25273"/>
    </source>
</evidence>
<dbReference type="AlphaFoldDB" id="A0A8K0C958"/>
<comment type="caution">
    <text evidence="4">The sequence shown here is derived from an EMBL/GenBank/DDBJ whole genome shotgun (WGS) entry which is preliminary data.</text>
</comment>
<protein>
    <recommendedName>
        <fullName evidence="3">DUF7869 domain-containing protein</fullName>
    </recommendedName>
</protein>
<feature type="region of interest" description="Disordered" evidence="2">
    <location>
        <begin position="53"/>
        <end position="79"/>
    </location>
</feature>
<evidence type="ECO:0000313" key="4">
    <source>
        <dbReference type="EMBL" id="KAF2879370.1"/>
    </source>
</evidence>
<dbReference type="OrthoDB" id="6776127at2759"/>
<dbReference type="EMBL" id="VTPC01091185">
    <property type="protein sequence ID" value="KAF2879370.1"/>
    <property type="molecule type" value="Genomic_DNA"/>
</dbReference>
<name>A0A8K0C958_IGNLU</name>
<dbReference type="Pfam" id="PF25273">
    <property type="entry name" value="DUF7869"/>
    <property type="match status" value="1"/>
</dbReference>
<evidence type="ECO:0000256" key="1">
    <source>
        <dbReference type="SAM" id="Coils"/>
    </source>
</evidence>
<evidence type="ECO:0000313" key="5">
    <source>
        <dbReference type="Proteomes" id="UP000801492"/>
    </source>
</evidence>
<feature type="non-terminal residue" evidence="4">
    <location>
        <position position="1"/>
    </location>
</feature>
<gene>
    <name evidence="4" type="ORF">ILUMI_26803</name>
</gene>
<evidence type="ECO:0000256" key="2">
    <source>
        <dbReference type="SAM" id="MobiDB-lite"/>
    </source>
</evidence>
<feature type="coiled-coil region" evidence="1">
    <location>
        <begin position="122"/>
        <end position="153"/>
    </location>
</feature>
<keyword evidence="5" id="KW-1185">Reference proteome</keyword>
<accession>A0A8K0C958</accession>
<dbReference type="InterPro" id="IPR057191">
    <property type="entry name" value="DUF7869"/>
</dbReference>
<feature type="domain" description="DUF7869" evidence="3">
    <location>
        <begin position="157"/>
        <end position="195"/>
    </location>
</feature>
<proteinExistence type="predicted"/>